<accession>A0A1I8M9I6</accession>
<name>A0A1I8M9I6_MUSDO</name>
<evidence type="ECO:0000313" key="1">
    <source>
        <dbReference type="EnsemblMetazoa" id="MDOA002616-PA"/>
    </source>
</evidence>
<sequence length="175" mass="19945">MPIGFLSQLFIYAVSTFTTHRIDMTKTKTNTALLCELTRLKAQQKYLEANQIKLTPENICSYNGAYDPSTATDACNHVLNAINEINLLKSQQDNEVNKFRLTLRTSAKDIYRELQQLRDDIKPENCTENLSLDSMRRKIVDISTLIDGLKIKNTNELKTLQSQYNDSEKYAATSA</sequence>
<protein>
    <submittedName>
        <fullName evidence="1">Uncharacterized protein</fullName>
    </submittedName>
</protein>
<dbReference type="VEuPathDB" id="VectorBase:MDOA002616"/>
<dbReference type="EnsemblMetazoa" id="MDOA002616-RA">
    <property type="protein sequence ID" value="MDOA002616-PA"/>
    <property type="gene ID" value="MDOA002616"/>
</dbReference>
<reference evidence="1" key="1">
    <citation type="submission" date="2020-05" db="UniProtKB">
        <authorList>
            <consortium name="EnsemblMetazoa"/>
        </authorList>
    </citation>
    <scope>IDENTIFICATION</scope>
    <source>
        <strain evidence="1">Aabys</strain>
    </source>
</reference>
<dbReference type="AlphaFoldDB" id="A0A1I8M9I6"/>
<dbReference type="eggNOG" id="ENOG502TCVR">
    <property type="taxonomic scope" value="Eukaryota"/>
</dbReference>
<proteinExistence type="predicted"/>
<organism evidence="1">
    <name type="scientific">Musca domestica</name>
    <name type="common">House fly</name>
    <dbReference type="NCBI Taxonomy" id="7370"/>
    <lineage>
        <taxon>Eukaryota</taxon>
        <taxon>Metazoa</taxon>
        <taxon>Ecdysozoa</taxon>
        <taxon>Arthropoda</taxon>
        <taxon>Hexapoda</taxon>
        <taxon>Insecta</taxon>
        <taxon>Pterygota</taxon>
        <taxon>Neoptera</taxon>
        <taxon>Endopterygota</taxon>
        <taxon>Diptera</taxon>
        <taxon>Brachycera</taxon>
        <taxon>Muscomorpha</taxon>
        <taxon>Muscoidea</taxon>
        <taxon>Muscidae</taxon>
        <taxon>Musca</taxon>
    </lineage>
</organism>
<gene>
    <name evidence="1" type="primary">101900243</name>
</gene>